<dbReference type="Proteomes" id="UP000664203">
    <property type="component" value="Unassembled WGS sequence"/>
</dbReference>
<comment type="caution">
    <text evidence="2">The sequence shown here is derived from an EMBL/GenBank/DDBJ whole genome shotgun (WGS) entry which is preliminary data.</text>
</comment>
<evidence type="ECO:0000313" key="3">
    <source>
        <dbReference type="Proteomes" id="UP000664203"/>
    </source>
</evidence>
<feature type="chain" id="PRO_5034163777" evidence="1">
    <location>
        <begin position="18"/>
        <end position="331"/>
    </location>
</feature>
<name>A0A8H3FC06_9LECA</name>
<gene>
    <name evidence="2" type="ORF">ALECFALPRED_001329</name>
</gene>
<evidence type="ECO:0000256" key="1">
    <source>
        <dbReference type="SAM" id="SignalP"/>
    </source>
</evidence>
<protein>
    <submittedName>
        <fullName evidence="2">Uncharacterized protein</fullName>
    </submittedName>
</protein>
<reference evidence="2" key="1">
    <citation type="submission" date="2021-03" db="EMBL/GenBank/DDBJ databases">
        <authorList>
            <person name="Tagirdzhanova G."/>
        </authorList>
    </citation>
    <scope>NUCLEOTIDE SEQUENCE</scope>
</reference>
<sequence>MLQLSFLVHLFATLVAAAPRQFGPGDVHSLEPGYFHRDTNGRLRTSIVPSIDKTNHQPVLNSHFSKLAKSTTYPQTNFTFGDQKVVWGCNIDPAATLGNLSSISGISGSCNENQPYALRIIYAVPKNVSELFVISAQGWYPNDIQETLMIAVQTAVSASGLIQWDNSQKWASGSETSPPPHSLDILYLEENTGTCNLATFASYIGVNVWSDPVNAEAHLDITITLPDSDDGFCDGLDVGLLGIGGSIVSAFDAFDALGGFGAFLGIFGSIAASSLSSNECSLSMSHQHWFQEHSLQKCVFKYFSKKESPLITRYLAFLSNSPRQSTNRNEF</sequence>
<dbReference type="AlphaFoldDB" id="A0A8H3FC06"/>
<keyword evidence="3" id="KW-1185">Reference proteome</keyword>
<proteinExistence type="predicted"/>
<feature type="signal peptide" evidence="1">
    <location>
        <begin position="1"/>
        <end position="17"/>
    </location>
</feature>
<dbReference type="EMBL" id="CAJPDR010000129">
    <property type="protein sequence ID" value="CAF9919877.1"/>
    <property type="molecule type" value="Genomic_DNA"/>
</dbReference>
<accession>A0A8H3FC06</accession>
<keyword evidence="1" id="KW-0732">Signal</keyword>
<organism evidence="2 3">
    <name type="scientific">Alectoria fallacina</name>
    <dbReference type="NCBI Taxonomy" id="1903189"/>
    <lineage>
        <taxon>Eukaryota</taxon>
        <taxon>Fungi</taxon>
        <taxon>Dikarya</taxon>
        <taxon>Ascomycota</taxon>
        <taxon>Pezizomycotina</taxon>
        <taxon>Lecanoromycetes</taxon>
        <taxon>OSLEUM clade</taxon>
        <taxon>Lecanoromycetidae</taxon>
        <taxon>Lecanorales</taxon>
        <taxon>Lecanorineae</taxon>
        <taxon>Parmeliaceae</taxon>
        <taxon>Alectoria</taxon>
    </lineage>
</organism>
<dbReference type="OrthoDB" id="10654793at2759"/>
<evidence type="ECO:0000313" key="2">
    <source>
        <dbReference type="EMBL" id="CAF9919877.1"/>
    </source>
</evidence>